<dbReference type="Proteomes" id="UP001603857">
    <property type="component" value="Unassembled WGS sequence"/>
</dbReference>
<feature type="signal peptide" evidence="1">
    <location>
        <begin position="1"/>
        <end position="20"/>
    </location>
</feature>
<evidence type="ECO:0000313" key="2">
    <source>
        <dbReference type="EMBL" id="KAL2318202.1"/>
    </source>
</evidence>
<dbReference type="EMBL" id="JBGMDY010000011">
    <property type="protein sequence ID" value="KAL2318202.1"/>
    <property type="molecule type" value="Genomic_DNA"/>
</dbReference>
<gene>
    <name evidence="2" type="ORF">Fmac_032078</name>
</gene>
<dbReference type="AlphaFoldDB" id="A0ABD1L3V0"/>
<comment type="caution">
    <text evidence="2">The sequence shown here is derived from an EMBL/GenBank/DDBJ whole genome shotgun (WGS) entry which is preliminary data.</text>
</comment>
<evidence type="ECO:0000256" key="1">
    <source>
        <dbReference type="SAM" id="SignalP"/>
    </source>
</evidence>
<proteinExistence type="predicted"/>
<evidence type="ECO:0000313" key="3">
    <source>
        <dbReference type="Proteomes" id="UP001603857"/>
    </source>
</evidence>
<sequence>MQSAKSRQLWAVIWTASIWGLWNQRNNCVFRSSAFNENNLWRFILGFSWQWLHTYNTSFCYSFEQWCSNPGTCLLNCN</sequence>
<keyword evidence="1" id="KW-0732">Signal</keyword>
<reference evidence="2 3" key="1">
    <citation type="submission" date="2024-08" db="EMBL/GenBank/DDBJ databases">
        <title>Insights into the chromosomal genome structure of Flemingia macrophylla.</title>
        <authorList>
            <person name="Ding Y."/>
            <person name="Zhao Y."/>
            <person name="Bi W."/>
            <person name="Wu M."/>
            <person name="Zhao G."/>
            <person name="Gong Y."/>
            <person name="Li W."/>
            <person name="Zhang P."/>
        </authorList>
    </citation>
    <scope>NUCLEOTIDE SEQUENCE [LARGE SCALE GENOMIC DNA]</scope>
    <source>
        <strain evidence="2">DYQJB</strain>
        <tissue evidence="2">Leaf</tissue>
    </source>
</reference>
<evidence type="ECO:0008006" key="4">
    <source>
        <dbReference type="Google" id="ProtNLM"/>
    </source>
</evidence>
<keyword evidence="3" id="KW-1185">Reference proteome</keyword>
<organism evidence="2 3">
    <name type="scientific">Flemingia macrophylla</name>
    <dbReference type="NCBI Taxonomy" id="520843"/>
    <lineage>
        <taxon>Eukaryota</taxon>
        <taxon>Viridiplantae</taxon>
        <taxon>Streptophyta</taxon>
        <taxon>Embryophyta</taxon>
        <taxon>Tracheophyta</taxon>
        <taxon>Spermatophyta</taxon>
        <taxon>Magnoliopsida</taxon>
        <taxon>eudicotyledons</taxon>
        <taxon>Gunneridae</taxon>
        <taxon>Pentapetalae</taxon>
        <taxon>rosids</taxon>
        <taxon>fabids</taxon>
        <taxon>Fabales</taxon>
        <taxon>Fabaceae</taxon>
        <taxon>Papilionoideae</taxon>
        <taxon>50 kb inversion clade</taxon>
        <taxon>NPAAA clade</taxon>
        <taxon>indigoferoid/millettioid clade</taxon>
        <taxon>Phaseoleae</taxon>
        <taxon>Flemingia</taxon>
    </lineage>
</organism>
<name>A0ABD1L3V0_9FABA</name>
<protein>
    <recommendedName>
        <fullName evidence="4">Secreted protein</fullName>
    </recommendedName>
</protein>
<accession>A0ABD1L3V0</accession>
<feature type="chain" id="PRO_5044872856" description="Secreted protein" evidence="1">
    <location>
        <begin position="21"/>
        <end position="78"/>
    </location>
</feature>